<organism evidence="1">
    <name type="scientific">marine sediment metagenome</name>
    <dbReference type="NCBI Taxonomy" id="412755"/>
    <lineage>
        <taxon>unclassified sequences</taxon>
        <taxon>metagenomes</taxon>
        <taxon>ecological metagenomes</taxon>
    </lineage>
</organism>
<accession>X1PMK7</accession>
<protein>
    <recommendedName>
        <fullName evidence="2">Glycosyltransferase subfamily 4-like N-terminal domain-containing protein</fullName>
    </recommendedName>
</protein>
<name>X1PMK7_9ZZZZ</name>
<dbReference type="EMBL" id="BARV01035496">
    <property type="protein sequence ID" value="GAI57477.1"/>
    <property type="molecule type" value="Genomic_DNA"/>
</dbReference>
<feature type="non-terminal residue" evidence="1">
    <location>
        <position position="103"/>
    </location>
</feature>
<proteinExistence type="predicted"/>
<comment type="caution">
    <text evidence="1">The sequence shown here is derived from an EMBL/GenBank/DDBJ whole genome shotgun (WGS) entry which is preliminary data.</text>
</comment>
<reference evidence="1" key="1">
    <citation type="journal article" date="2014" name="Front. Microbiol.">
        <title>High frequency of phylogenetically diverse reductive dehalogenase-homologous genes in deep subseafloor sedimentary metagenomes.</title>
        <authorList>
            <person name="Kawai M."/>
            <person name="Futagami T."/>
            <person name="Toyoda A."/>
            <person name="Takaki Y."/>
            <person name="Nishi S."/>
            <person name="Hori S."/>
            <person name="Arai W."/>
            <person name="Tsubouchi T."/>
            <person name="Morono Y."/>
            <person name="Uchiyama I."/>
            <person name="Ito T."/>
            <person name="Fujiyama A."/>
            <person name="Inagaki F."/>
            <person name="Takami H."/>
        </authorList>
    </citation>
    <scope>NUCLEOTIDE SEQUENCE</scope>
    <source>
        <strain evidence="1">Expedition CK06-06</strain>
    </source>
</reference>
<sequence>MLTMPNIISKARKEGFGNVDFLYLDSQVQPYWLDQIAYRKAIYAIVDFNSGFGKSTTAQNKIEREVAKKVDAVLYTARNLKAYVDSLKAKDTLYLPNGVDFQH</sequence>
<evidence type="ECO:0000313" key="1">
    <source>
        <dbReference type="EMBL" id="GAI57477.1"/>
    </source>
</evidence>
<evidence type="ECO:0008006" key="2">
    <source>
        <dbReference type="Google" id="ProtNLM"/>
    </source>
</evidence>
<dbReference type="AlphaFoldDB" id="X1PMK7"/>
<dbReference type="Gene3D" id="3.40.50.11010">
    <property type="match status" value="1"/>
</dbReference>
<gene>
    <name evidence="1" type="ORF">S06H3_55383</name>
</gene>